<feature type="transmembrane region" description="Helical" evidence="6">
    <location>
        <begin position="250"/>
        <end position="268"/>
    </location>
</feature>
<evidence type="ECO:0000313" key="10">
    <source>
        <dbReference type="Proteomes" id="UP000009131"/>
    </source>
</evidence>
<evidence type="ECO:0008006" key="11">
    <source>
        <dbReference type="Google" id="ProtNLM"/>
    </source>
</evidence>
<feature type="transmembrane region" description="Helical" evidence="6">
    <location>
        <begin position="678"/>
        <end position="695"/>
    </location>
</feature>
<keyword evidence="10" id="KW-1185">Reference proteome</keyword>
<evidence type="ECO:0000256" key="1">
    <source>
        <dbReference type="ARBA" id="ARBA00004141"/>
    </source>
</evidence>
<evidence type="ECO:0000256" key="2">
    <source>
        <dbReference type="ARBA" id="ARBA00022692"/>
    </source>
</evidence>
<keyword evidence="2 6" id="KW-0812">Transmembrane</keyword>
<organism evidence="9 10">
    <name type="scientific">Mixia osmundae (strain CBS 9802 / IAM 14324 / JCM 22182 / KY 12970)</name>
    <dbReference type="NCBI Taxonomy" id="764103"/>
    <lineage>
        <taxon>Eukaryota</taxon>
        <taxon>Fungi</taxon>
        <taxon>Dikarya</taxon>
        <taxon>Basidiomycota</taxon>
        <taxon>Pucciniomycotina</taxon>
        <taxon>Mixiomycetes</taxon>
        <taxon>Mixiales</taxon>
        <taxon>Mixiaceae</taxon>
        <taxon>Mixia</taxon>
    </lineage>
</organism>
<reference evidence="9 10" key="2">
    <citation type="journal article" date="2012" name="Open Biol.">
        <title>Characteristics of nucleosomes and linker DNA regions on the genome of the basidiomycete Mixia osmundae revealed by mono- and dinucleosome mapping.</title>
        <authorList>
            <person name="Nishida H."/>
            <person name="Kondo S."/>
            <person name="Matsumoto T."/>
            <person name="Suzuki Y."/>
            <person name="Yoshikawa H."/>
            <person name="Taylor T.D."/>
            <person name="Sugiyama J."/>
        </authorList>
    </citation>
    <scope>NUCLEOTIDE SEQUENCE [LARGE SCALE GENOMIC DNA]</scope>
    <source>
        <strain evidence="10">CBS 9802 / IAM 14324 / JCM 22182 / KY 12970</strain>
    </source>
</reference>
<dbReference type="PANTHER" id="PTHR12308:SF73">
    <property type="entry name" value="ANOCTAMIN"/>
    <property type="match status" value="1"/>
</dbReference>
<dbReference type="GO" id="GO:0032541">
    <property type="term" value="C:cortical endoplasmic reticulum"/>
    <property type="evidence" value="ECO:0007669"/>
    <property type="project" value="TreeGrafter"/>
</dbReference>
<dbReference type="OrthoDB" id="296386at2759"/>
<dbReference type="PANTHER" id="PTHR12308">
    <property type="entry name" value="ANOCTAMIN"/>
    <property type="match status" value="1"/>
</dbReference>
<comment type="caution">
    <text evidence="9">The sequence shown here is derived from an EMBL/GenBank/DDBJ whole genome shotgun (WGS) entry which is preliminary data.</text>
</comment>
<feature type="transmembrane region" description="Helical" evidence="6">
    <location>
        <begin position="360"/>
        <end position="380"/>
    </location>
</feature>
<name>G7E0N0_MIXOS</name>
<protein>
    <recommendedName>
        <fullName evidence="11">Anoctamin dimerisation domain-containing protein</fullName>
    </recommendedName>
</protein>
<dbReference type="HOGENOM" id="CLU_010867_1_0_1"/>
<feature type="domain" description="Anoctamin transmembrane" evidence="7">
    <location>
        <begin position="209"/>
        <end position="706"/>
    </location>
</feature>
<feature type="transmembrane region" description="Helical" evidence="6">
    <location>
        <begin position="597"/>
        <end position="617"/>
    </location>
</feature>
<gene>
    <name evidence="9" type="primary">Mo03057</name>
    <name evidence="9" type="ORF">E5Q_03057</name>
</gene>
<dbReference type="AlphaFoldDB" id="G7E0N0"/>
<dbReference type="FunCoup" id="G7E0N0">
    <property type="interactions" value="63"/>
</dbReference>
<dbReference type="InterPro" id="IPR049452">
    <property type="entry name" value="Anoctamin_TM"/>
</dbReference>
<dbReference type="STRING" id="764103.G7E0N0"/>
<reference evidence="9 10" key="1">
    <citation type="journal article" date="2011" name="J. Gen. Appl. Microbiol.">
        <title>Draft genome sequencing of the enigmatic basidiomycete Mixia osmundae.</title>
        <authorList>
            <person name="Nishida H."/>
            <person name="Nagatsuka Y."/>
            <person name="Sugiyama J."/>
        </authorList>
    </citation>
    <scope>NUCLEOTIDE SEQUENCE [LARGE SCALE GENOMIC DNA]</scope>
    <source>
        <strain evidence="10">CBS 9802 / IAM 14324 / JCM 22182 / KY 12970</strain>
    </source>
</reference>
<evidence type="ECO:0000259" key="7">
    <source>
        <dbReference type="Pfam" id="PF04547"/>
    </source>
</evidence>
<keyword evidence="3 6" id="KW-1133">Transmembrane helix</keyword>
<dbReference type="InterPro" id="IPR007632">
    <property type="entry name" value="Anoctamin"/>
</dbReference>
<feature type="transmembrane region" description="Helical" evidence="6">
    <location>
        <begin position="321"/>
        <end position="345"/>
    </location>
</feature>
<evidence type="ECO:0000256" key="3">
    <source>
        <dbReference type="ARBA" id="ARBA00022989"/>
    </source>
</evidence>
<evidence type="ECO:0000256" key="6">
    <source>
        <dbReference type="SAM" id="Phobius"/>
    </source>
</evidence>
<dbReference type="GO" id="GO:0016020">
    <property type="term" value="C:membrane"/>
    <property type="evidence" value="ECO:0007669"/>
    <property type="project" value="UniProtKB-SubCell"/>
</dbReference>
<feature type="domain" description="Anoctamin alpha-beta plait" evidence="8">
    <location>
        <begin position="32"/>
        <end position="173"/>
    </location>
</feature>
<evidence type="ECO:0000313" key="9">
    <source>
        <dbReference type="EMBL" id="GAA96390.1"/>
    </source>
</evidence>
<evidence type="ECO:0000256" key="5">
    <source>
        <dbReference type="SAM" id="MobiDB-lite"/>
    </source>
</evidence>
<comment type="subcellular location">
    <subcellularLocation>
        <location evidence="1">Membrane</location>
        <topology evidence="1">Multi-pass membrane protein</topology>
    </subcellularLocation>
</comment>
<dbReference type="EMBL" id="BABT02000084">
    <property type="protein sequence ID" value="GAA96390.1"/>
    <property type="molecule type" value="Genomic_DNA"/>
</dbReference>
<dbReference type="GO" id="GO:0005254">
    <property type="term" value="F:chloride channel activity"/>
    <property type="evidence" value="ECO:0007669"/>
    <property type="project" value="TreeGrafter"/>
</dbReference>
<dbReference type="Pfam" id="PF20877">
    <property type="entry name" value="Anoctamin_N"/>
    <property type="match status" value="1"/>
</dbReference>
<feature type="transmembrane region" description="Helical" evidence="6">
    <location>
        <begin position="408"/>
        <end position="427"/>
    </location>
</feature>
<keyword evidence="4 6" id="KW-0472">Membrane</keyword>
<dbReference type="Pfam" id="PF04547">
    <property type="entry name" value="Anoctamin"/>
    <property type="match status" value="1"/>
</dbReference>
<accession>G7E0N0</accession>
<feature type="region of interest" description="Disordered" evidence="5">
    <location>
        <begin position="1"/>
        <end position="26"/>
    </location>
</feature>
<sequence>MTQPVNTLDVPAIKGGSSLPPRTSSTGEQTINVDYVLVYDYASKPKSARDDVAANYRFVVSKLKEAGLHVTSRLGAPKSDQILIFVRCPDELMLKELKQERLDDWLHGISSTKQPDPKSERDFISDPVSEGERLRHVYTLITGYDDESVNSSQATRSNRKAGITPGTGHYTRVKAIFPPHNPKFNKDWLQRWTSWSHVVSIPAEELDRVKDHFGEDIALYFEFLRYYFTRLVVPSALGTAVYLAKWEYHPVYSIVLILWAIIFVEGWTMREKVLSVRWQTHALSTKGGRRRAQFKPATLRTSPVTGLQEPFFPWYNREGRILATVPALAVFSALLSGLICIIYTAEVLINEVYDGPGKKAFSLIPTIAFAGLVPQVVALWTKVAGRLTNWENHEHENHHYQSLTLKTFALNALVSFGALTFTGYIYVPFGRLVIPQALSLLANKGLIDANHAASPKFDINSNKLRNTLIALTTTSQAVGAFTEIGLPMLLRLLSSKTELYRSTNPKSSPSDDPEEHAFLERIRHEAALPDYSLFVEYAEMVVQFGYTVLFSVVWPIAPVTAFVNNFFELRSDTFKLCSNSRRPVPTRTDTIGPWLRALSVLVWLGAMTNASLIYMYAPGASHRPGFLSGPPVETIISAAENITGTALTHKSIHGNFATTHVHYAATAPDPLSALKSTLFSALLVALACEHLFLFVKEIIRHVVTRILWFSSKEEAALQRADYVLKKTYLETLDLNPKEIDRSQLEESGAKLSSAHAGTFWSKHDPAVDIINSASKTD</sequence>
<proteinExistence type="predicted"/>
<evidence type="ECO:0000259" key="8">
    <source>
        <dbReference type="Pfam" id="PF20877"/>
    </source>
</evidence>
<dbReference type="InterPro" id="IPR049456">
    <property type="entry name" value="Anoctamin_N_fung"/>
</dbReference>
<dbReference type="eggNOG" id="KOG2513">
    <property type="taxonomic scope" value="Eukaryota"/>
</dbReference>
<feature type="transmembrane region" description="Helical" evidence="6">
    <location>
        <begin position="544"/>
        <end position="567"/>
    </location>
</feature>
<evidence type="ECO:0000256" key="4">
    <source>
        <dbReference type="ARBA" id="ARBA00023136"/>
    </source>
</evidence>
<dbReference type="InParanoid" id="G7E0N0"/>
<dbReference type="Proteomes" id="UP000009131">
    <property type="component" value="Unassembled WGS sequence"/>
</dbReference>